<dbReference type="PROSITE" id="PS51729">
    <property type="entry name" value="GNAT_YJDJ"/>
    <property type="match status" value="1"/>
</dbReference>
<protein>
    <submittedName>
        <fullName evidence="2">N-acetyltransferase</fullName>
    </submittedName>
</protein>
<sequence length="92" mass="10037">MEISVVHDPDLERFDALSPDGERVGDVTYRRDGDVWDLVGTHVPPELGGRGIATAMVRDVLAQIRAVGGSVRPTCPFVAAYLDRHPDEAVRV</sequence>
<dbReference type="PANTHER" id="PTHR31435:SF9">
    <property type="entry name" value="PROTEIN NATD1"/>
    <property type="match status" value="1"/>
</dbReference>
<dbReference type="SUPFAM" id="SSF55729">
    <property type="entry name" value="Acyl-CoA N-acyltransferases (Nat)"/>
    <property type="match status" value="1"/>
</dbReference>
<dbReference type="Proteomes" id="UP000642107">
    <property type="component" value="Unassembled WGS sequence"/>
</dbReference>
<dbReference type="EMBL" id="JACZDF010000003">
    <property type="protein sequence ID" value="MBD9699248.1"/>
    <property type="molecule type" value="Genomic_DNA"/>
</dbReference>
<dbReference type="RefSeq" id="WP_192279158.1">
    <property type="nucleotide sequence ID" value="NZ_JACZDF010000003.1"/>
</dbReference>
<proteinExistence type="predicted"/>
<name>A0ABR9DQ61_9MICO</name>
<comment type="caution">
    <text evidence="2">The sequence shown here is derived from an EMBL/GenBank/DDBJ whole genome shotgun (WGS) entry which is preliminary data.</text>
</comment>
<evidence type="ECO:0000259" key="1">
    <source>
        <dbReference type="PROSITE" id="PS51729"/>
    </source>
</evidence>
<reference evidence="2 3" key="1">
    <citation type="submission" date="2020-09" db="EMBL/GenBank/DDBJ databases">
        <title>Flavimobilis rhizosphaerae sp. nov., isolated from rhizosphere soil of Spartina alterniflora.</title>
        <authorList>
            <person name="Hanqin C."/>
        </authorList>
    </citation>
    <scope>NUCLEOTIDE SEQUENCE [LARGE SCALE GENOMIC DNA]</scope>
    <source>
        <strain evidence="2 3">GY 10621</strain>
    </source>
</reference>
<dbReference type="InterPro" id="IPR031165">
    <property type="entry name" value="GNAT_YJDJ"/>
</dbReference>
<feature type="domain" description="N-acetyltransferase" evidence="1">
    <location>
        <begin position="6"/>
        <end position="92"/>
    </location>
</feature>
<dbReference type="Pfam" id="PF14542">
    <property type="entry name" value="Acetyltransf_CG"/>
    <property type="match status" value="1"/>
</dbReference>
<dbReference type="InterPro" id="IPR045057">
    <property type="entry name" value="Gcn5-rel_NAT"/>
</dbReference>
<dbReference type="PANTHER" id="PTHR31435">
    <property type="entry name" value="PROTEIN NATD1"/>
    <property type="match status" value="1"/>
</dbReference>
<organism evidence="2 3">
    <name type="scientific">Flavimobilis rhizosphaerae</name>
    <dbReference type="NCBI Taxonomy" id="2775421"/>
    <lineage>
        <taxon>Bacteria</taxon>
        <taxon>Bacillati</taxon>
        <taxon>Actinomycetota</taxon>
        <taxon>Actinomycetes</taxon>
        <taxon>Micrococcales</taxon>
        <taxon>Jonesiaceae</taxon>
        <taxon>Flavimobilis</taxon>
    </lineage>
</organism>
<keyword evidence="3" id="KW-1185">Reference proteome</keyword>
<accession>A0ABR9DQ61</accession>
<evidence type="ECO:0000313" key="3">
    <source>
        <dbReference type="Proteomes" id="UP000642107"/>
    </source>
</evidence>
<dbReference type="Gene3D" id="3.40.630.30">
    <property type="match status" value="1"/>
</dbReference>
<evidence type="ECO:0000313" key="2">
    <source>
        <dbReference type="EMBL" id="MBD9699248.1"/>
    </source>
</evidence>
<gene>
    <name evidence="2" type="ORF">IGS67_07060</name>
</gene>
<dbReference type="InterPro" id="IPR016181">
    <property type="entry name" value="Acyl_CoA_acyltransferase"/>
</dbReference>